<evidence type="ECO:0000313" key="3">
    <source>
        <dbReference type="EMBL" id="QSE98366.1"/>
    </source>
</evidence>
<accession>A0A975A200</accession>
<organism evidence="3 4">
    <name type="scientific">Fulvivirga lutea</name>
    <dbReference type="NCBI Taxonomy" id="2810512"/>
    <lineage>
        <taxon>Bacteria</taxon>
        <taxon>Pseudomonadati</taxon>
        <taxon>Bacteroidota</taxon>
        <taxon>Cytophagia</taxon>
        <taxon>Cytophagales</taxon>
        <taxon>Fulvivirgaceae</taxon>
        <taxon>Fulvivirga</taxon>
    </lineage>
</organism>
<feature type="transmembrane region" description="Helical" evidence="1">
    <location>
        <begin position="27"/>
        <end position="46"/>
    </location>
</feature>
<keyword evidence="1" id="KW-1133">Transmembrane helix</keyword>
<feature type="transmembrane region" description="Helical" evidence="1">
    <location>
        <begin position="227"/>
        <end position="245"/>
    </location>
</feature>
<feature type="transmembrane region" description="Helical" evidence="1">
    <location>
        <begin position="265"/>
        <end position="283"/>
    </location>
</feature>
<feature type="transmembrane region" description="Helical" evidence="1">
    <location>
        <begin position="75"/>
        <end position="92"/>
    </location>
</feature>
<dbReference type="InterPro" id="IPR052529">
    <property type="entry name" value="Bact_Transport_Assoc"/>
</dbReference>
<dbReference type="AlphaFoldDB" id="A0A975A200"/>
<feature type="domain" description="DUF418" evidence="2">
    <location>
        <begin position="247"/>
        <end position="406"/>
    </location>
</feature>
<feature type="transmembrane region" description="Helical" evidence="1">
    <location>
        <begin position="368"/>
        <end position="388"/>
    </location>
</feature>
<dbReference type="KEGG" id="fuv:JR347_04625"/>
<evidence type="ECO:0000256" key="1">
    <source>
        <dbReference type="SAM" id="Phobius"/>
    </source>
</evidence>
<feature type="transmembrane region" description="Helical" evidence="1">
    <location>
        <begin position="303"/>
        <end position="322"/>
    </location>
</feature>
<feature type="transmembrane region" description="Helical" evidence="1">
    <location>
        <begin position="150"/>
        <end position="174"/>
    </location>
</feature>
<gene>
    <name evidence="3" type="ORF">JR347_04625</name>
</gene>
<keyword evidence="1" id="KW-0472">Membrane</keyword>
<dbReference type="PANTHER" id="PTHR30590:SF2">
    <property type="entry name" value="INNER MEMBRANE PROTEIN"/>
    <property type="match status" value="1"/>
</dbReference>
<dbReference type="Proteomes" id="UP000662783">
    <property type="component" value="Chromosome"/>
</dbReference>
<name>A0A975A200_9BACT</name>
<protein>
    <submittedName>
        <fullName evidence="3">DUF418 domain-containing protein</fullName>
    </submittedName>
</protein>
<dbReference type="PANTHER" id="PTHR30590">
    <property type="entry name" value="INNER MEMBRANE PROTEIN"/>
    <property type="match status" value="1"/>
</dbReference>
<dbReference type="EMBL" id="CP070608">
    <property type="protein sequence ID" value="QSE98366.1"/>
    <property type="molecule type" value="Genomic_DNA"/>
</dbReference>
<proteinExistence type="predicted"/>
<dbReference type="InterPro" id="IPR007349">
    <property type="entry name" value="DUF418"/>
</dbReference>
<keyword evidence="1" id="KW-0812">Transmembrane</keyword>
<reference evidence="3" key="1">
    <citation type="submission" date="2021-02" db="EMBL/GenBank/DDBJ databases">
        <title>Fulvivirga sp. S481 isolated from sea water.</title>
        <authorList>
            <person name="Bae S.S."/>
            <person name="Baek K."/>
        </authorList>
    </citation>
    <scope>NUCLEOTIDE SEQUENCE</scope>
    <source>
        <strain evidence="3">S481</strain>
    </source>
</reference>
<keyword evidence="4" id="KW-1185">Reference proteome</keyword>
<evidence type="ECO:0000259" key="2">
    <source>
        <dbReference type="Pfam" id="PF04235"/>
    </source>
</evidence>
<sequence length="409" mass="47183">MTSVQNKVAAPIAEADRIEILDILRGFALFGILIMNIINFSGYDFASDATKSSFSTYRIDQHLLNLARMFFEGKFYAIFSILFGIGFSIIMMRLKSKTSNWKALFYRRLLILALIGYIHLQFLWAGDILLVYALMGFLLPLFANYTDRNLLIVSVSLLVLAIVIHVFVAITGFMPGQWLENIGLMIDSRNGIPEDESWRTYLFNSAHGWQEFWKWNVPGPLFRFSDLINSNRFFKILSLFLLGYYIGRRQFALYLEADRLIIKKITIYGFLMGIPSNLAYVYFYNDGIQLPEPLGLLDSVFQIVGGFSLGLAIMGGLTIAYFNGHKWLMWFAPMGKMALTNYLMQTIICIGLFYCIAFALGGKMGLTYIYLITVGIILFQMLYSKVWLKYYRYGPMEWLWRKLTYGRLK</sequence>
<dbReference type="RefSeq" id="WP_205722880.1">
    <property type="nucleotide sequence ID" value="NZ_CP070608.1"/>
</dbReference>
<dbReference type="Pfam" id="PF04235">
    <property type="entry name" value="DUF418"/>
    <property type="match status" value="1"/>
</dbReference>
<feature type="transmembrane region" description="Helical" evidence="1">
    <location>
        <begin position="104"/>
        <end position="122"/>
    </location>
</feature>
<evidence type="ECO:0000313" key="4">
    <source>
        <dbReference type="Proteomes" id="UP000662783"/>
    </source>
</evidence>
<feature type="transmembrane region" description="Helical" evidence="1">
    <location>
        <begin position="128"/>
        <end position="145"/>
    </location>
</feature>
<feature type="transmembrane region" description="Helical" evidence="1">
    <location>
        <begin position="342"/>
        <end position="362"/>
    </location>
</feature>